<proteinExistence type="inferred from homology"/>
<dbReference type="PROSITE" id="PS00393">
    <property type="entry name" value="PEPCASE_2"/>
    <property type="match status" value="1"/>
</dbReference>
<dbReference type="RefSeq" id="WP_207118129.1">
    <property type="nucleotide sequence ID" value="NZ_JAFLEQ010000003.1"/>
</dbReference>
<comment type="subunit">
    <text evidence="10">Homotetramer.</text>
</comment>
<dbReference type="SUPFAM" id="SSF51621">
    <property type="entry name" value="Phosphoenolpyruvate/pyruvate domain"/>
    <property type="match status" value="1"/>
</dbReference>
<dbReference type="EMBL" id="JAFLEQ010000003">
    <property type="protein sequence ID" value="MBN9643438.1"/>
    <property type="molecule type" value="Genomic_DNA"/>
</dbReference>
<dbReference type="GO" id="GO:0000287">
    <property type="term" value="F:magnesium ion binding"/>
    <property type="evidence" value="ECO:0007669"/>
    <property type="project" value="UniProtKB-UniRule"/>
</dbReference>
<dbReference type="InterPro" id="IPR021135">
    <property type="entry name" value="PEP_COase"/>
</dbReference>
<dbReference type="InterPro" id="IPR022805">
    <property type="entry name" value="PEP_COase_bac/pln-type"/>
</dbReference>
<protein>
    <recommendedName>
        <fullName evidence="5 10">Phosphoenolpyruvate carboxylase</fullName>
        <shortName evidence="10">PEPC</shortName>
        <shortName evidence="10">PEPCase</shortName>
        <ecNumber evidence="4 10">4.1.1.31</ecNumber>
    </recommendedName>
</protein>
<evidence type="ECO:0000256" key="7">
    <source>
        <dbReference type="ARBA" id="ARBA00023239"/>
    </source>
</evidence>
<dbReference type="PRINTS" id="PR00150">
    <property type="entry name" value="PEPCARBXLASE"/>
</dbReference>
<evidence type="ECO:0000256" key="4">
    <source>
        <dbReference type="ARBA" id="ARBA00012305"/>
    </source>
</evidence>
<evidence type="ECO:0000256" key="1">
    <source>
        <dbReference type="ARBA" id="ARBA00001946"/>
    </source>
</evidence>
<name>A0A939DYN8_9CORY</name>
<keyword evidence="7 10" id="KW-0456">Lyase</keyword>
<reference evidence="13" key="1">
    <citation type="submission" date="2021-03" db="EMBL/GenBank/DDBJ databases">
        <authorList>
            <person name="Sun Q."/>
        </authorList>
    </citation>
    <scope>NUCLEOTIDE SEQUENCE</scope>
    <source>
        <strain evidence="13">CCM 8862</strain>
    </source>
</reference>
<dbReference type="GO" id="GO:0006099">
    <property type="term" value="P:tricarboxylic acid cycle"/>
    <property type="evidence" value="ECO:0007669"/>
    <property type="project" value="InterPro"/>
</dbReference>
<dbReference type="Pfam" id="PF00311">
    <property type="entry name" value="PEPcase"/>
    <property type="match status" value="1"/>
</dbReference>
<dbReference type="NCBIfam" id="NF000584">
    <property type="entry name" value="PRK00009.1"/>
    <property type="match status" value="1"/>
</dbReference>
<dbReference type="GO" id="GO:0008964">
    <property type="term" value="F:phosphoenolpyruvate carboxylase activity"/>
    <property type="evidence" value="ECO:0007669"/>
    <property type="project" value="UniProtKB-UniRule"/>
</dbReference>
<dbReference type="EC" id="4.1.1.31" evidence="4 10"/>
<dbReference type="HAMAP" id="MF_00595">
    <property type="entry name" value="PEPcase_type1"/>
    <property type="match status" value="1"/>
</dbReference>
<evidence type="ECO:0000256" key="9">
    <source>
        <dbReference type="ARBA" id="ARBA00048995"/>
    </source>
</evidence>
<dbReference type="GO" id="GO:0015977">
    <property type="term" value="P:carbon fixation"/>
    <property type="evidence" value="ECO:0007669"/>
    <property type="project" value="UniProtKB-UniRule"/>
</dbReference>
<sequence length="916" mass="102448">MNDQLREDIRHLGRILGNVIAEQEGEDIFALVEQARRRAFGVSLGGEDLSTLNELLAGRPTEQLLPVVRAFSHFALLVNLAEDLSDESERQKGLDAGEMPKDSTLAATWIKLKNADISGEEVTRMIEGAEIAPVLTAHPTETRRRTVFDVQKDITRLMIERHSILSRPENARTRPRLEKIDRALRRTITVLWQTALVRVARPRIEDEVEVGLRYYKLSLLQTIPRINQDVSRELRDRFGPQVPKSAVIKPGSWIGGDHDGNPYVTADTLHYATTRAAQTVLRHYIRELHALEHELSLSDRLTEVSDELVDLAAKGRNDVPSRVDEPYRRAVHGMRGRMMKTCCELIGKDSVEGNWYQDHQAYPDAETFTRDLNVLDASLRASHDDLIADDRLARLRAAVFSFGFHLYSLDIRQNSDSFEDVLDEVFAAAGVATSYRDLDETAKRALLLAEMASPRPLIPVGDNNFSEATVRELKLIEAAKQAVDRFGPRMVPHCIISMATSVTDVLEPMVLLKEFGLIRPNGDKPTGSIDIIPLFETIDDLQAGADILQDLWGEPVYRNYLAQRGNTQEVMLGYSDSNKDGGYFAANWALYDAELAIVKASQKAGVGLRFFHGRGGTVGRGGGPSYDAILAQPKGAVTGSVRVTEQGEIISAKYGSAVSARRNLEALVASTLEASLLEVSDLEQPEEAYQIMRQISALSQKKYAELVHDDPGFIPYFTSSTPLAEIGSLNIGSRPATRKQTSTVSDLRAIPWVLAWSQSRVMLPGWFGVGTAFKQWIDGDEDKLRRLQELNERWPFFRSVLSNMAQVMSKADMALAKLYAGLVDDDGVEARVFETIRDEYELTRRMFYEITESYTLLDDNPELERSARKRFPYLLPLNCIQAEMLRRYRAGDDGELVGPCIRLTMNGLATALRNSG</sequence>
<accession>A0A939DYN8</accession>
<dbReference type="InterPro" id="IPR033129">
    <property type="entry name" value="PEPCASE_His_AS"/>
</dbReference>
<gene>
    <name evidence="10 13" type="primary">ppc</name>
    <name evidence="13" type="ORF">JZY06_02175</name>
</gene>
<evidence type="ECO:0000256" key="2">
    <source>
        <dbReference type="ARBA" id="ARBA00003670"/>
    </source>
</evidence>
<evidence type="ECO:0000256" key="12">
    <source>
        <dbReference type="PROSITE-ProRule" id="PRU10112"/>
    </source>
</evidence>
<comment type="function">
    <text evidence="2 10">Forms oxaloacetate, a four-carbon dicarboxylic acid source for the tricarboxylic acid cycle.</text>
</comment>
<keyword evidence="8 10" id="KW-0120">Carbon dioxide fixation</keyword>
<dbReference type="InterPro" id="IPR015813">
    <property type="entry name" value="Pyrv/PenolPyrv_kinase-like_dom"/>
</dbReference>
<dbReference type="GO" id="GO:0006107">
    <property type="term" value="P:oxaloacetate metabolic process"/>
    <property type="evidence" value="ECO:0007669"/>
    <property type="project" value="UniProtKB-UniRule"/>
</dbReference>
<keyword evidence="14" id="KW-1185">Reference proteome</keyword>
<comment type="similarity">
    <text evidence="3 10">Belongs to the PEPCase type 1 family.</text>
</comment>
<evidence type="ECO:0000256" key="6">
    <source>
        <dbReference type="ARBA" id="ARBA00022842"/>
    </source>
</evidence>
<keyword evidence="6 10" id="KW-0460">Magnesium</keyword>
<evidence type="ECO:0000313" key="13">
    <source>
        <dbReference type="EMBL" id="MBN9643438.1"/>
    </source>
</evidence>
<dbReference type="GO" id="GO:0005829">
    <property type="term" value="C:cytosol"/>
    <property type="evidence" value="ECO:0007669"/>
    <property type="project" value="TreeGrafter"/>
</dbReference>
<feature type="active site" evidence="10 11">
    <location>
        <position position="138"/>
    </location>
</feature>
<dbReference type="PANTHER" id="PTHR30523">
    <property type="entry name" value="PHOSPHOENOLPYRUVATE CARBOXYLASE"/>
    <property type="match status" value="1"/>
</dbReference>
<evidence type="ECO:0000256" key="8">
    <source>
        <dbReference type="ARBA" id="ARBA00023300"/>
    </source>
</evidence>
<evidence type="ECO:0000313" key="14">
    <source>
        <dbReference type="Proteomes" id="UP000664332"/>
    </source>
</evidence>
<dbReference type="Gene3D" id="1.20.1440.90">
    <property type="entry name" value="Phosphoenolpyruvate/pyruvate domain"/>
    <property type="match status" value="1"/>
</dbReference>
<comment type="cofactor">
    <cofactor evidence="1 10">
        <name>Mg(2+)</name>
        <dbReference type="ChEBI" id="CHEBI:18420"/>
    </cofactor>
</comment>
<evidence type="ECO:0000256" key="10">
    <source>
        <dbReference type="HAMAP-Rule" id="MF_00595"/>
    </source>
</evidence>
<comment type="caution">
    <text evidence="13">The sequence shown here is derived from an EMBL/GenBank/DDBJ whole genome shotgun (WGS) entry which is preliminary data.</text>
</comment>
<evidence type="ECO:0000256" key="3">
    <source>
        <dbReference type="ARBA" id="ARBA00008346"/>
    </source>
</evidence>
<dbReference type="PANTHER" id="PTHR30523:SF6">
    <property type="entry name" value="PHOSPHOENOLPYRUVATE CARBOXYLASE"/>
    <property type="match status" value="1"/>
</dbReference>
<dbReference type="AlphaFoldDB" id="A0A939DYN8"/>
<dbReference type="Proteomes" id="UP000664332">
    <property type="component" value="Unassembled WGS sequence"/>
</dbReference>
<dbReference type="InterPro" id="IPR018129">
    <property type="entry name" value="PEP_COase_Lys_AS"/>
</dbReference>
<evidence type="ECO:0000256" key="5">
    <source>
        <dbReference type="ARBA" id="ARBA00022419"/>
    </source>
</evidence>
<evidence type="ECO:0000256" key="11">
    <source>
        <dbReference type="PROSITE-ProRule" id="PRU10111"/>
    </source>
</evidence>
<comment type="catalytic activity">
    <reaction evidence="9 10">
        <text>oxaloacetate + phosphate = phosphoenolpyruvate + hydrogencarbonate</text>
        <dbReference type="Rhea" id="RHEA:28370"/>
        <dbReference type="ChEBI" id="CHEBI:16452"/>
        <dbReference type="ChEBI" id="CHEBI:17544"/>
        <dbReference type="ChEBI" id="CHEBI:43474"/>
        <dbReference type="ChEBI" id="CHEBI:58702"/>
        <dbReference type="EC" id="4.1.1.31"/>
    </reaction>
</comment>
<dbReference type="PROSITE" id="PS00781">
    <property type="entry name" value="PEPCASE_1"/>
    <property type="match status" value="1"/>
</dbReference>
<organism evidence="13 14">
    <name type="scientific">Corynebacterium mendelii</name>
    <dbReference type="NCBI Taxonomy" id="2765362"/>
    <lineage>
        <taxon>Bacteria</taxon>
        <taxon>Bacillati</taxon>
        <taxon>Actinomycetota</taxon>
        <taxon>Actinomycetes</taxon>
        <taxon>Mycobacteriales</taxon>
        <taxon>Corynebacteriaceae</taxon>
        <taxon>Corynebacterium</taxon>
    </lineage>
</organism>
<feature type="active site" evidence="10 12">
    <location>
        <position position="579"/>
    </location>
</feature>